<accession>A0ABN2MHK3</accession>
<organism evidence="2 3">
    <name type="scientific">Pseudonocardia ailaonensis</name>
    <dbReference type="NCBI Taxonomy" id="367279"/>
    <lineage>
        <taxon>Bacteria</taxon>
        <taxon>Bacillati</taxon>
        <taxon>Actinomycetota</taxon>
        <taxon>Actinomycetes</taxon>
        <taxon>Pseudonocardiales</taxon>
        <taxon>Pseudonocardiaceae</taxon>
        <taxon>Pseudonocardia</taxon>
    </lineage>
</organism>
<comment type="similarity">
    <text evidence="1">Belongs to the enoyl-CoA hydratase/isomerase family.</text>
</comment>
<dbReference type="PANTHER" id="PTHR43459:SF1">
    <property type="entry name" value="EG:BACN32G11.4 PROTEIN"/>
    <property type="match status" value="1"/>
</dbReference>
<sequence>MTTAMTTPTTTLPDPLPETTGDLVRTERSAGVLTVTLDAPETGNALDVAMCTALGEALESAGRDPEIHCVLIRSSGRHFCTGGNVKDMRSGADLMAGSVADVRDRLAASLHRVTRALHELPVPSIAALDGSAIGAGCDLALMCDLRIAGEKAVLAESFLRLGLVSGIGGAWFLSRLVGPTKALELTLTSEFVDAPRALELGLVTRVVPSAQLEKEASGLAAAIAARPPRALRMAKRLVRESAEASLPAALEMAGSMQAILLGGDEHKAAVSAFLESRAARRA</sequence>
<comment type="caution">
    <text evidence="2">The sequence shown here is derived from an EMBL/GenBank/DDBJ whole genome shotgun (WGS) entry which is preliminary data.</text>
</comment>
<gene>
    <name evidence="2" type="ORF">GCM10009836_01050</name>
</gene>
<evidence type="ECO:0000256" key="1">
    <source>
        <dbReference type="RuleBase" id="RU003707"/>
    </source>
</evidence>
<proteinExistence type="inferred from homology"/>
<dbReference type="InterPro" id="IPR029045">
    <property type="entry name" value="ClpP/crotonase-like_dom_sf"/>
</dbReference>
<dbReference type="InterPro" id="IPR001753">
    <property type="entry name" value="Enoyl-CoA_hydra/iso"/>
</dbReference>
<dbReference type="RefSeq" id="WP_344411481.1">
    <property type="nucleotide sequence ID" value="NZ_BAAAQK010000001.1"/>
</dbReference>
<dbReference type="PANTHER" id="PTHR43459">
    <property type="entry name" value="ENOYL-COA HYDRATASE"/>
    <property type="match status" value="1"/>
</dbReference>
<protein>
    <submittedName>
        <fullName evidence="2">Enoyl-CoA hydratase-related protein</fullName>
    </submittedName>
</protein>
<dbReference type="Pfam" id="PF00378">
    <property type="entry name" value="ECH_1"/>
    <property type="match status" value="1"/>
</dbReference>
<reference evidence="2 3" key="1">
    <citation type="journal article" date="2019" name="Int. J. Syst. Evol. Microbiol.">
        <title>The Global Catalogue of Microorganisms (GCM) 10K type strain sequencing project: providing services to taxonomists for standard genome sequencing and annotation.</title>
        <authorList>
            <consortium name="The Broad Institute Genomics Platform"/>
            <consortium name="The Broad Institute Genome Sequencing Center for Infectious Disease"/>
            <person name="Wu L."/>
            <person name="Ma J."/>
        </authorList>
    </citation>
    <scope>NUCLEOTIDE SEQUENCE [LARGE SCALE GENOMIC DNA]</scope>
    <source>
        <strain evidence="2 3">JCM 16009</strain>
    </source>
</reference>
<dbReference type="InterPro" id="IPR018376">
    <property type="entry name" value="Enoyl-CoA_hyd/isom_CS"/>
</dbReference>
<dbReference type="Proteomes" id="UP001500449">
    <property type="component" value="Unassembled WGS sequence"/>
</dbReference>
<dbReference type="SUPFAM" id="SSF52096">
    <property type="entry name" value="ClpP/crotonase"/>
    <property type="match status" value="1"/>
</dbReference>
<dbReference type="EMBL" id="BAAAQK010000001">
    <property type="protein sequence ID" value="GAA1827182.1"/>
    <property type="molecule type" value="Genomic_DNA"/>
</dbReference>
<keyword evidence="3" id="KW-1185">Reference proteome</keyword>
<dbReference type="CDD" id="cd06558">
    <property type="entry name" value="crotonase-like"/>
    <property type="match status" value="1"/>
</dbReference>
<name>A0ABN2MHK3_9PSEU</name>
<dbReference type="PROSITE" id="PS00166">
    <property type="entry name" value="ENOYL_COA_HYDRATASE"/>
    <property type="match status" value="1"/>
</dbReference>
<evidence type="ECO:0000313" key="2">
    <source>
        <dbReference type="EMBL" id="GAA1827182.1"/>
    </source>
</evidence>
<dbReference type="Gene3D" id="3.90.226.10">
    <property type="entry name" value="2-enoyl-CoA Hydratase, Chain A, domain 1"/>
    <property type="match status" value="1"/>
</dbReference>
<evidence type="ECO:0000313" key="3">
    <source>
        <dbReference type="Proteomes" id="UP001500449"/>
    </source>
</evidence>